<reference evidence="1 2" key="1">
    <citation type="journal article" date="2022" name="Hortic Res">
        <title>A haplotype resolved chromosomal level avocado genome allows analysis of novel avocado genes.</title>
        <authorList>
            <person name="Nath O."/>
            <person name="Fletcher S.J."/>
            <person name="Hayward A."/>
            <person name="Shaw L.M."/>
            <person name="Masouleh A.K."/>
            <person name="Furtado A."/>
            <person name="Henry R.J."/>
            <person name="Mitter N."/>
        </authorList>
    </citation>
    <scope>NUCLEOTIDE SEQUENCE [LARGE SCALE GENOMIC DNA]</scope>
    <source>
        <strain evidence="2">cv. Hass</strain>
    </source>
</reference>
<evidence type="ECO:0000313" key="1">
    <source>
        <dbReference type="EMBL" id="KAJ8649239.1"/>
    </source>
</evidence>
<organism evidence="1 2">
    <name type="scientific">Persea americana</name>
    <name type="common">Avocado</name>
    <dbReference type="NCBI Taxonomy" id="3435"/>
    <lineage>
        <taxon>Eukaryota</taxon>
        <taxon>Viridiplantae</taxon>
        <taxon>Streptophyta</taxon>
        <taxon>Embryophyta</taxon>
        <taxon>Tracheophyta</taxon>
        <taxon>Spermatophyta</taxon>
        <taxon>Magnoliopsida</taxon>
        <taxon>Magnoliidae</taxon>
        <taxon>Laurales</taxon>
        <taxon>Lauraceae</taxon>
        <taxon>Persea</taxon>
    </lineage>
</organism>
<gene>
    <name evidence="1" type="ORF">MRB53_002262</name>
</gene>
<evidence type="ECO:0000313" key="2">
    <source>
        <dbReference type="Proteomes" id="UP001234297"/>
    </source>
</evidence>
<protein>
    <submittedName>
        <fullName evidence="1">Uncharacterized protein</fullName>
    </submittedName>
</protein>
<comment type="caution">
    <text evidence="1">The sequence shown here is derived from an EMBL/GenBank/DDBJ whole genome shotgun (WGS) entry which is preliminary data.</text>
</comment>
<dbReference type="EMBL" id="CM056809">
    <property type="protein sequence ID" value="KAJ8649239.1"/>
    <property type="molecule type" value="Genomic_DNA"/>
</dbReference>
<dbReference type="Proteomes" id="UP001234297">
    <property type="component" value="Chromosome 1"/>
</dbReference>
<sequence>MNGYESSDTASDTDEWEESLETEEYLSDEEWIPESHLMLSIVEASSIEVACNVIVQDDSSSEASSTKATDSQNASGSISSGATYSQVTSTEIASSQPSSPETVTPEFKPLLTYHHEEALADEAFKENPVNWSQIPNLTGDVWTDEILDKEKKLSEAVQDSFPENAPCHAITGDGNAATETSSANEKNQLPDSEGDLPNENPSQEALEVSSRAPFMISLKISKPLATTTKAKKTKEKAAGKFTVSLVSIMQDTDSDLEKEEEDTASSIFHNSEASSSRLALEPFEGRHLVPDLNVSLDNIVGKPIKQEGDDIESSLMESIRHIPDLNIALDDPNPTESFKKGDLVFAVKNPLILVHTSITSDESRSEGPYIIDKAISNGACTFFNFEGDRYVPQKAIKGQALADFLTEHPLPKDSPLRDDLPDEPVYSVETSLSNASWNMYFDGATRTNEKGKPILGIDILFVSPTNT</sequence>
<name>A0ACC2MU38_PERAE</name>
<proteinExistence type="predicted"/>
<keyword evidence="2" id="KW-1185">Reference proteome</keyword>
<accession>A0ACC2MU38</accession>